<organism evidence="2 3">
    <name type="scientific">Paralimibaculum aggregatum</name>
    <dbReference type="NCBI Taxonomy" id="3036245"/>
    <lineage>
        <taxon>Bacteria</taxon>
        <taxon>Pseudomonadati</taxon>
        <taxon>Pseudomonadota</taxon>
        <taxon>Alphaproteobacteria</taxon>
        <taxon>Rhodobacterales</taxon>
        <taxon>Paracoccaceae</taxon>
        <taxon>Paralimibaculum</taxon>
    </lineage>
</organism>
<name>A0ABQ6LJM3_9RHOB</name>
<evidence type="ECO:0000256" key="1">
    <source>
        <dbReference type="SAM" id="MobiDB-lite"/>
    </source>
</evidence>
<keyword evidence="3" id="KW-1185">Reference proteome</keyword>
<sequence>MAAIGRPHPPDPLGGPPVSVRKPQLGAPAGAWRPPPPGPQLHLGHRFVARVQRVSAHMMGANLVIHRRRHLRRTGAIWASPEVGFRIGSWPPRRPGISRCWPPACRQGVQWHSLAYPFLPASTRADFASFFDRDIEPLHGGGGPAPTVAQA</sequence>
<dbReference type="Proteomes" id="UP001239909">
    <property type="component" value="Unassembled WGS sequence"/>
</dbReference>
<proteinExistence type="predicted"/>
<comment type="caution">
    <text evidence="2">The sequence shown here is derived from an EMBL/GenBank/DDBJ whole genome shotgun (WGS) entry which is preliminary data.</text>
</comment>
<feature type="region of interest" description="Disordered" evidence="1">
    <location>
        <begin position="1"/>
        <end position="39"/>
    </location>
</feature>
<accession>A0ABQ6LJM3</accession>
<evidence type="ECO:0000313" key="2">
    <source>
        <dbReference type="EMBL" id="GMG82445.1"/>
    </source>
</evidence>
<dbReference type="EMBL" id="BSYI01000010">
    <property type="protein sequence ID" value="GMG82445.1"/>
    <property type="molecule type" value="Genomic_DNA"/>
</dbReference>
<evidence type="ECO:0000313" key="3">
    <source>
        <dbReference type="Proteomes" id="UP001239909"/>
    </source>
</evidence>
<reference evidence="2 3" key="1">
    <citation type="submission" date="2023-04" db="EMBL/GenBank/DDBJ databases">
        <title>Marinoamorphus aggregata gen. nov., sp. Nov., isolate from tissue of brittle star Ophioplocus japonicus.</title>
        <authorList>
            <person name="Kawano K."/>
            <person name="Sawayama S."/>
            <person name="Nakagawa S."/>
        </authorList>
    </citation>
    <scope>NUCLEOTIDE SEQUENCE [LARGE SCALE GENOMIC DNA]</scope>
    <source>
        <strain evidence="2 3">NKW23</strain>
    </source>
</reference>
<gene>
    <name evidence="2" type="ORF">LNKW23_16580</name>
</gene>
<protein>
    <submittedName>
        <fullName evidence="2">Uncharacterized protein</fullName>
    </submittedName>
</protein>